<sequence length="827" mass="91204">MSRMLWLTATRRHALQYSFLRARFSTRDAPASSQHTRQPSRLRDTDSLTAQINELDKQSAALPEPQSPAANEQRTLELMSTCHQLLLNHITTISATDTLRLCQVADRLSQQTMLQQRDAVSLSSDLFTSYLQFYAHLGRPDITQQAFNRVKRQWRQPSAAVYGAQQLALLRFSADQATGNHLLSKTTVPGESANDLASKVSHRLTAQSVSLVIRDIMRHERRTRRLVKVLEYGSYAALATLIAKWMWIGNSVLMAGMGTVPKALASSAALIVAGTCVRWALRRSVMGTLTAPALLPRTARQSAAEIDLPKDSDNEARRILRRAFPASPSDDAMLDINEILYSGALRQPRLSWKLKLALAWSRLARRFAIVEPMLTSTHDMHQRLAAMWLRNLVQMFPPHANDSASGRQRAASDALEEFVAFAYANFQTIPLALSRSEISALSGFAAHEASTEAFTSYLRLVTAGSLGLIRSTEGKKEGHSVHPAEDSPTAFKPDDFFKHRAGAIVLTYIACIQRLSRSATHREKLSTLLTALQTNLEMPVSASLYRAAFAASADQTLGDTAHRLASSLESRFQAQDPFALHIVRNPPDPQKSLGWKLRTTTPAKPMPVVYCLAPYLAMLARESATHRNSLAEAIDRWTHLGMLSPVAAIQCLDVAVHALPTSALLAESWAILGCTYASDPHTEDLTPIAQSLDSLLLTSLKICDTSETVHLHATRILEAWRIATDRQPKLKSLSSADLNSQVATTLATLSLSATAEAAKEYAQMARDTLDLMHYLGQTPAPSAIDRLRQAAAHSGVDVAKVLRHWTTHHTKKHPENKDISAFAKSLF</sequence>
<dbReference type="AlphaFoldDB" id="A0A9W8III7"/>
<dbReference type="EMBL" id="JANBUY010000079">
    <property type="protein sequence ID" value="KAJ2864732.1"/>
    <property type="molecule type" value="Genomic_DNA"/>
</dbReference>
<proteinExistence type="predicted"/>
<comment type="caution">
    <text evidence="1">The sequence shown here is derived from an EMBL/GenBank/DDBJ whole genome shotgun (WGS) entry which is preliminary data.</text>
</comment>
<reference evidence="1" key="1">
    <citation type="submission" date="2022-07" db="EMBL/GenBank/DDBJ databases">
        <title>Phylogenomic reconstructions and comparative analyses of Kickxellomycotina fungi.</title>
        <authorList>
            <person name="Reynolds N.K."/>
            <person name="Stajich J.E."/>
            <person name="Barry K."/>
            <person name="Grigoriev I.V."/>
            <person name="Crous P."/>
            <person name="Smith M.E."/>
        </authorList>
    </citation>
    <scope>NUCLEOTIDE SEQUENCE</scope>
    <source>
        <strain evidence="1">RSA 476</strain>
    </source>
</reference>
<gene>
    <name evidence="1" type="ORF">GGH94_002732</name>
</gene>
<accession>A0A9W8III7</accession>
<evidence type="ECO:0000313" key="2">
    <source>
        <dbReference type="Proteomes" id="UP001140074"/>
    </source>
</evidence>
<name>A0A9W8III7_9FUNG</name>
<organism evidence="1 2">
    <name type="scientific">Coemansia aciculifera</name>
    <dbReference type="NCBI Taxonomy" id="417176"/>
    <lineage>
        <taxon>Eukaryota</taxon>
        <taxon>Fungi</taxon>
        <taxon>Fungi incertae sedis</taxon>
        <taxon>Zoopagomycota</taxon>
        <taxon>Kickxellomycotina</taxon>
        <taxon>Kickxellomycetes</taxon>
        <taxon>Kickxellales</taxon>
        <taxon>Kickxellaceae</taxon>
        <taxon>Coemansia</taxon>
    </lineage>
</organism>
<dbReference type="Proteomes" id="UP001140074">
    <property type="component" value="Unassembled WGS sequence"/>
</dbReference>
<keyword evidence="2" id="KW-1185">Reference proteome</keyword>
<evidence type="ECO:0000313" key="1">
    <source>
        <dbReference type="EMBL" id="KAJ2864732.1"/>
    </source>
</evidence>
<protein>
    <submittedName>
        <fullName evidence="1">Uncharacterized protein</fullName>
    </submittedName>
</protein>